<keyword evidence="2" id="KW-1185">Reference proteome</keyword>
<name>A0A9Q1HL78_HOLLE</name>
<reference evidence="1" key="1">
    <citation type="submission" date="2021-10" db="EMBL/GenBank/DDBJ databases">
        <title>Tropical sea cucumber genome reveals ecological adaptation and Cuvierian tubules defense mechanism.</title>
        <authorList>
            <person name="Chen T."/>
        </authorList>
    </citation>
    <scope>NUCLEOTIDE SEQUENCE</scope>
    <source>
        <strain evidence="1">Nanhai2018</strain>
        <tissue evidence="1">Muscle</tissue>
    </source>
</reference>
<evidence type="ECO:0000313" key="2">
    <source>
        <dbReference type="Proteomes" id="UP001152320"/>
    </source>
</evidence>
<evidence type="ECO:0000313" key="1">
    <source>
        <dbReference type="EMBL" id="KAJ8049441.1"/>
    </source>
</evidence>
<comment type="caution">
    <text evidence="1">The sequence shown here is derived from an EMBL/GenBank/DDBJ whole genome shotgun (WGS) entry which is preliminary data.</text>
</comment>
<dbReference type="Proteomes" id="UP001152320">
    <property type="component" value="Chromosome 1"/>
</dbReference>
<dbReference type="AlphaFoldDB" id="A0A9Q1HL78"/>
<accession>A0A9Q1HL78</accession>
<proteinExistence type="predicted"/>
<protein>
    <submittedName>
        <fullName evidence="1">Uncharacterized protein</fullName>
    </submittedName>
</protein>
<gene>
    <name evidence="1" type="ORF">HOLleu_02196</name>
</gene>
<dbReference type="EMBL" id="JAIZAY010000001">
    <property type="protein sequence ID" value="KAJ8049441.1"/>
    <property type="molecule type" value="Genomic_DNA"/>
</dbReference>
<sequence length="96" mass="11111">MTAPGSLSVRKVPNSSPTLVELKKHHHDQRLVSFNCEDFPRLCIAKGGKNFPQKSKIFARLTRRCTSQTDTFKLSVVSLRYHPLSFPQTVIIWWHY</sequence>
<organism evidence="1 2">
    <name type="scientific">Holothuria leucospilota</name>
    <name type="common">Black long sea cucumber</name>
    <name type="synonym">Mertensiothuria leucospilota</name>
    <dbReference type="NCBI Taxonomy" id="206669"/>
    <lineage>
        <taxon>Eukaryota</taxon>
        <taxon>Metazoa</taxon>
        <taxon>Echinodermata</taxon>
        <taxon>Eleutherozoa</taxon>
        <taxon>Echinozoa</taxon>
        <taxon>Holothuroidea</taxon>
        <taxon>Aspidochirotacea</taxon>
        <taxon>Aspidochirotida</taxon>
        <taxon>Holothuriidae</taxon>
        <taxon>Holothuria</taxon>
    </lineage>
</organism>